<evidence type="ECO:0000259" key="11">
    <source>
        <dbReference type="PROSITE" id="PS50158"/>
    </source>
</evidence>
<accession>A0A9D3PGX3</accession>
<feature type="compositionally biased region" description="Basic residues" evidence="10">
    <location>
        <begin position="252"/>
        <end position="269"/>
    </location>
</feature>
<evidence type="ECO:0000256" key="5">
    <source>
        <dbReference type="ARBA" id="ARBA00022833"/>
    </source>
</evidence>
<dbReference type="FunFam" id="4.10.60.10:FF:000020">
    <property type="entry name" value="Zinc finger CCHC domain-containing protein 7"/>
    <property type="match status" value="1"/>
</dbReference>
<protein>
    <recommendedName>
        <fullName evidence="7">Zinc finger CCHC domain-containing protein 7</fullName>
    </recommendedName>
    <alternativeName>
        <fullName evidence="8">TRAMP-like complex RNA-binding factor ZCCHC7</fullName>
    </alternativeName>
</protein>
<dbReference type="GO" id="GO:0003723">
    <property type="term" value="F:RNA binding"/>
    <property type="evidence" value="ECO:0007669"/>
    <property type="project" value="TreeGrafter"/>
</dbReference>
<dbReference type="GO" id="GO:0071036">
    <property type="term" value="P:nuclear polyadenylation-dependent snoRNA catabolic process"/>
    <property type="evidence" value="ECO:0007669"/>
    <property type="project" value="TreeGrafter"/>
</dbReference>
<dbReference type="GO" id="GO:0005730">
    <property type="term" value="C:nucleolus"/>
    <property type="evidence" value="ECO:0007669"/>
    <property type="project" value="UniProtKB-SubCell"/>
</dbReference>
<dbReference type="GO" id="GO:0008270">
    <property type="term" value="F:zinc ion binding"/>
    <property type="evidence" value="ECO:0007669"/>
    <property type="project" value="UniProtKB-KW"/>
</dbReference>
<evidence type="ECO:0000256" key="2">
    <source>
        <dbReference type="ARBA" id="ARBA00022723"/>
    </source>
</evidence>
<dbReference type="Proteomes" id="UP001046870">
    <property type="component" value="Chromosome 20"/>
</dbReference>
<dbReference type="GO" id="GO:0031499">
    <property type="term" value="C:TRAMP complex"/>
    <property type="evidence" value="ECO:0007669"/>
    <property type="project" value="TreeGrafter"/>
</dbReference>
<evidence type="ECO:0000256" key="10">
    <source>
        <dbReference type="SAM" id="MobiDB-lite"/>
    </source>
</evidence>
<evidence type="ECO:0000256" key="7">
    <source>
        <dbReference type="ARBA" id="ARBA00041190"/>
    </source>
</evidence>
<name>A0A9D3PGX3_MEGAT</name>
<evidence type="ECO:0000256" key="3">
    <source>
        <dbReference type="ARBA" id="ARBA00022737"/>
    </source>
</evidence>
<feature type="domain" description="CCHC-type" evidence="11">
    <location>
        <begin position="90"/>
        <end position="105"/>
    </location>
</feature>
<keyword evidence="13" id="KW-1185">Reference proteome</keyword>
<dbReference type="InterPro" id="IPR001878">
    <property type="entry name" value="Znf_CCHC"/>
</dbReference>
<evidence type="ECO:0000256" key="4">
    <source>
        <dbReference type="ARBA" id="ARBA00022771"/>
    </source>
</evidence>
<feature type="compositionally biased region" description="Low complexity" evidence="10">
    <location>
        <begin position="273"/>
        <end position="288"/>
    </location>
</feature>
<keyword evidence="6" id="KW-0539">Nucleus</keyword>
<dbReference type="SUPFAM" id="SSF57756">
    <property type="entry name" value="Retrovirus zinc finger-like domains"/>
    <property type="match status" value="3"/>
</dbReference>
<evidence type="ECO:0000313" key="12">
    <source>
        <dbReference type="EMBL" id="KAG7458841.1"/>
    </source>
</evidence>
<dbReference type="AlphaFoldDB" id="A0A9D3PGX3"/>
<keyword evidence="4 9" id="KW-0863">Zinc-finger</keyword>
<evidence type="ECO:0000256" key="6">
    <source>
        <dbReference type="ARBA" id="ARBA00023242"/>
    </source>
</evidence>
<dbReference type="Gene3D" id="4.10.60.10">
    <property type="entry name" value="Zinc finger, CCHC-type"/>
    <property type="match status" value="2"/>
</dbReference>
<dbReference type="OrthoDB" id="7608935at2759"/>
<feature type="domain" description="CCHC-type" evidence="11">
    <location>
        <begin position="134"/>
        <end position="149"/>
    </location>
</feature>
<dbReference type="GO" id="GO:0071038">
    <property type="term" value="P:TRAMP-dependent tRNA surveillance pathway"/>
    <property type="evidence" value="ECO:0007669"/>
    <property type="project" value="TreeGrafter"/>
</dbReference>
<dbReference type="PANTHER" id="PTHR46543:SF1">
    <property type="entry name" value="ZINC FINGER CCHC DOMAIN-CONTAINING PROTEIN 7"/>
    <property type="match status" value="1"/>
</dbReference>
<dbReference type="GO" id="GO:0071039">
    <property type="term" value="P:nuclear polyadenylation-dependent CUT catabolic process"/>
    <property type="evidence" value="ECO:0007669"/>
    <property type="project" value="TreeGrafter"/>
</dbReference>
<dbReference type="GO" id="GO:0071035">
    <property type="term" value="P:nuclear polyadenylation-dependent rRNA catabolic process"/>
    <property type="evidence" value="ECO:0007669"/>
    <property type="project" value="TreeGrafter"/>
</dbReference>
<dbReference type="GO" id="GO:0071037">
    <property type="term" value="P:nuclear polyadenylation-dependent snRNA catabolic process"/>
    <property type="evidence" value="ECO:0007669"/>
    <property type="project" value="TreeGrafter"/>
</dbReference>
<dbReference type="Pfam" id="PF00098">
    <property type="entry name" value="zf-CCHC"/>
    <property type="match status" value="1"/>
</dbReference>
<proteinExistence type="predicted"/>
<dbReference type="PROSITE" id="PS50158">
    <property type="entry name" value="ZF_CCHC"/>
    <property type="match status" value="3"/>
</dbReference>
<feature type="compositionally biased region" description="Basic residues" evidence="10">
    <location>
        <begin position="215"/>
        <end position="228"/>
    </location>
</feature>
<evidence type="ECO:0000256" key="1">
    <source>
        <dbReference type="ARBA" id="ARBA00004604"/>
    </source>
</evidence>
<gene>
    <name evidence="12" type="ORF">MATL_G00224780</name>
</gene>
<evidence type="ECO:0000313" key="13">
    <source>
        <dbReference type="Proteomes" id="UP001046870"/>
    </source>
</evidence>
<feature type="compositionally biased region" description="Basic and acidic residues" evidence="10">
    <location>
        <begin position="229"/>
        <end position="244"/>
    </location>
</feature>
<dbReference type="PANTHER" id="PTHR46543">
    <property type="entry name" value="ZINC FINGER CCHC DOMAIN-CONTAINING PROTEIN 7"/>
    <property type="match status" value="1"/>
</dbReference>
<keyword evidence="2" id="KW-0479">Metal-binding</keyword>
<keyword evidence="5" id="KW-0862">Zinc</keyword>
<evidence type="ECO:0000256" key="9">
    <source>
        <dbReference type="PROSITE-ProRule" id="PRU00047"/>
    </source>
</evidence>
<feature type="compositionally biased region" description="Basic residues" evidence="10">
    <location>
        <begin position="323"/>
        <end position="334"/>
    </location>
</feature>
<organism evidence="12 13">
    <name type="scientific">Megalops atlanticus</name>
    <name type="common">Tarpon</name>
    <name type="synonym">Clupea gigantea</name>
    <dbReference type="NCBI Taxonomy" id="7932"/>
    <lineage>
        <taxon>Eukaryota</taxon>
        <taxon>Metazoa</taxon>
        <taxon>Chordata</taxon>
        <taxon>Craniata</taxon>
        <taxon>Vertebrata</taxon>
        <taxon>Euteleostomi</taxon>
        <taxon>Actinopterygii</taxon>
        <taxon>Neopterygii</taxon>
        <taxon>Teleostei</taxon>
        <taxon>Elopiformes</taxon>
        <taxon>Megalopidae</taxon>
        <taxon>Megalops</taxon>
    </lineage>
</organism>
<reference evidence="12" key="1">
    <citation type="submission" date="2021-01" db="EMBL/GenBank/DDBJ databases">
        <authorList>
            <person name="Zahm M."/>
            <person name="Roques C."/>
            <person name="Cabau C."/>
            <person name="Klopp C."/>
            <person name="Donnadieu C."/>
            <person name="Jouanno E."/>
            <person name="Lampietro C."/>
            <person name="Louis A."/>
            <person name="Herpin A."/>
            <person name="Echchiki A."/>
            <person name="Berthelot C."/>
            <person name="Parey E."/>
            <person name="Roest-Crollius H."/>
            <person name="Braasch I."/>
            <person name="Postlethwait J."/>
            <person name="Bobe J."/>
            <person name="Montfort J."/>
            <person name="Bouchez O."/>
            <person name="Begum T."/>
            <person name="Mejri S."/>
            <person name="Adams A."/>
            <person name="Chen W.-J."/>
            <person name="Guiguen Y."/>
        </authorList>
    </citation>
    <scope>NUCLEOTIDE SEQUENCE</scope>
    <source>
        <strain evidence="12">YG-15Mar2019-1</strain>
        <tissue evidence="12">Brain</tissue>
    </source>
</reference>
<dbReference type="EMBL" id="JAFDVH010000020">
    <property type="protein sequence ID" value="KAG7458841.1"/>
    <property type="molecule type" value="Genomic_DNA"/>
</dbReference>
<comment type="caution">
    <text evidence="12">The sequence shown here is derived from an EMBL/GenBank/DDBJ whole genome shotgun (WGS) entry which is preliminary data.</text>
</comment>
<dbReference type="SMART" id="SM00343">
    <property type="entry name" value="ZnF_C2HC"/>
    <property type="match status" value="5"/>
</dbReference>
<comment type="subcellular location">
    <subcellularLocation>
        <location evidence="1">Nucleus</location>
        <location evidence="1">Nucleolus</location>
    </subcellularLocation>
</comment>
<dbReference type="InterPro" id="IPR051644">
    <property type="entry name" value="TRAMP_AT-DNA-binding"/>
</dbReference>
<keyword evidence="3" id="KW-0677">Repeat</keyword>
<dbReference type="GO" id="GO:0071031">
    <property type="term" value="P:nuclear mRNA surveillance of mRNA 3'-end processing"/>
    <property type="evidence" value="ECO:0007669"/>
    <property type="project" value="TreeGrafter"/>
</dbReference>
<sequence>MESQISNKSPGSRRTSNRYYTNKTVTCRSCNKTGHLSKNCPTPRKLPSCSLCGSQNHLQRTCPNRHCPNCSLPGHGYDDCLERAYWHKQCHRCGMTGHFYDACPEIWRQYHLTTKKGPILKPDGEVAHRNPAYCYNCSRQGHFGFECNQRRMFNGTYPTTPYISHYDTPQEVRRREHRARKKAQELREAGLLQPTELEKTVWPQGGDREVEPPRKKLKHNKGWDKKKRKDETTPAKASKAEKQPQQKTRTLKEKRKDRRSGKERRQLKKQQREAQTQQRQGGQRATWGAEEEDFPRGPKIRTPGAPTPPQKGKPSPGLFSSGKRSRKRRARGRDRKPGNRKLEAMYPSDENLFIIKQRRKP</sequence>
<dbReference type="InterPro" id="IPR036875">
    <property type="entry name" value="Znf_CCHC_sf"/>
</dbReference>
<feature type="region of interest" description="Disordered" evidence="10">
    <location>
        <begin position="158"/>
        <end position="347"/>
    </location>
</feature>
<evidence type="ECO:0000256" key="8">
    <source>
        <dbReference type="ARBA" id="ARBA00043023"/>
    </source>
</evidence>
<feature type="domain" description="CCHC-type" evidence="11">
    <location>
        <begin position="27"/>
        <end position="41"/>
    </location>
</feature>